<feature type="domain" description="C2" evidence="8">
    <location>
        <begin position="552"/>
        <end position="682"/>
    </location>
</feature>
<feature type="compositionally biased region" description="Low complexity" evidence="6">
    <location>
        <begin position="1045"/>
        <end position="1065"/>
    </location>
</feature>
<dbReference type="SMART" id="SM00239">
    <property type="entry name" value="C2"/>
    <property type="match status" value="6"/>
</dbReference>
<evidence type="ECO:0000313" key="10">
    <source>
        <dbReference type="EMBL" id="TPX31127.1"/>
    </source>
</evidence>
<dbReference type="CDD" id="cd00030">
    <property type="entry name" value="C2"/>
    <property type="match status" value="1"/>
</dbReference>
<feature type="region of interest" description="Disordered" evidence="6">
    <location>
        <begin position="63"/>
        <end position="152"/>
    </location>
</feature>
<dbReference type="STRING" id="1806994.A0A507BNX3"/>
<evidence type="ECO:0000256" key="5">
    <source>
        <dbReference type="ARBA" id="ARBA00023136"/>
    </source>
</evidence>
<reference evidence="10 11" key="1">
    <citation type="journal article" date="2019" name="Sci. Rep.">
        <title>Comparative genomics of chytrid fungi reveal insights into the obligate biotrophic and pathogenic lifestyle of Synchytrium endobioticum.</title>
        <authorList>
            <person name="van de Vossenberg B.T.L.H."/>
            <person name="Warris S."/>
            <person name="Nguyen H.D.T."/>
            <person name="van Gent-Pelzer M.P.E."/>
            <person name="Joly D.L."/>
            <person name="van de Geest H.C."/>
            <person name="Bonants P.J.M."/>
            <person name="Smith D.S."/>
            <person name="Levesque C.A."/>
            <person name="van der Lee T.A.J."/>
        </authorList>
    </citation>
    <scope>NUCLEOTIDE SEQUENCE [LARGE SCALE GENOMIC DNA]</scope>
    <source>
        <strain evidence="10 11">JEL517</strain>
    </source>
</reference>
<keyword evidence="11" id="KW-1185">Reference proteome</keyword>
<dbReference type="PROSITE" id="PS51847">
    <property type="entry name" value="SMP"/>
    <property type="match status" value="1"/>
</dbReference>
<keyword evidence="2" id="KW-0813">Transport</keyword>
<protein>
    <submittedName>
        <fullName evidence="10">Uncharacterized protein</fullName>
    </submittedName>
</protein>
<dbReference type="InterPro" id="IPR031468">
    <property type="entry name" value="SMP_LBD"/>
</dbReference>
<feature type="compositionally biased region" description="Pro residues" evidence="6">
    <location>
        <begin position="136"/>
        <end position="152"/>
    </location>
</feature>
<dbReference type="GeneID" id="42006697"/>
<evidence type="ECO:0000259" key="8">
    <source>
        <dbReference type="PROSITE" id="PS50004"/>
    </source>
</evidence>
<feature type="region of interest" description="Disordered" evidence="6">
    <location>
        <begin position="1712"/>
        <end position="1750"/>
    </location>
</feature>
<evidence type="ECO:0000256" key="7">
    <source>
        <dbReference type="SAM" id="Phobius"/>
    </source>
</evidence>
<dbReference type="InterPro" id="IPR000008">
    <property type="entry name" value="C2_dom"/>
</dbReference>
<feature type="region of interest" description="Disordered" evidence="6">
    <location>
        <begin position="1"/>
        <end position="26"/>
    </location>
</feature>
<dbReference type="Proteomes" id="UP000319731">
    <property type="component" value="Unassembled WGS sequence"/>
</dbReference>
<feature type="domain" description="SMP-LTD" evidence="9">
    <location>
        <begin position="355"/>
        <end position="554"/>
    </location>
</feature>
<organism evidence="10 11">
    <name type="scientific">Synchytrium microbalum</name>
    <dbReference type="NCBI Taxonomy" id="1806994"/>
    <lineage>
        <taxon>Eukaryota</taxon>
        <taxon>Fungi</taxon>
        <taxon>Fungi incertae sedis</taxon>
        <taxon>Chytridiomycota</taxon>
        <taxon>Chytridiomycota incertae sedis</taxon>
        <taxon>Chytridiomycetes</taxon>
        <taxon>Synchytriales</taxon>
        <taxon>Synchytriaceae</taxon>
        <taxon>Synchytrium</taxon>
    </lineage>
</organism>
<dbReference type="InterPro" id="IPR052455">
    <property type="entry name" value="Tricalbin_domain"/>
</dbReference>
<keyword evidence="4" id="KW-0446">Lipid-binding</keyword>
<evidence type="ECO:0000259" key="9">
    <source>
        <dbReference type="PROSITE" id="PS51847"/>
    </source>
</evidence>
<evidence type="ECO:0000256" key="6">
    <source>
        <dbReference type="SAM" id="MobiDB-lite"/>
    </source>
</evidence>
<evidence type="ECO:0000256" key="4">
    <source>
        <dbReference type="ARBA" id="ARBA00023121"/>
    </source>
</evidence>
<keyword evidence="7" id="KW-0812">Transmembrane</keyword>
<feature type="compositionally biased region" description="Polar residues" evidence="6">
    <location>
        <begin position="1026"/>
        <end position="1044"/>
    </location>
</feature>
<feature type="compositionally biased region" description="Polar residues" evidence="6">
    <location>
        <begin position="1"/>
        <end position="13"/>
    </location>
</feature>
<evidence type="ECO:0000256" key="2">
    <source>
        <dbReference type="ARBA" id="ARBA00022448"/>
    </source>
</evidence>
<proteinExistence type="predicted"/>
<evidence type="ECO:0000256" key="1">
    <source>
        <dbReference type="ARBA" id="ARBA00004370"/>
    </source>
</evidence>
<feature type="region of interest" description="Disordered" evidence="6">
    <location>
        <begin position="1022"/>
        <end position="1074"/>
    </location>
</feature>
<feature type="region of interest" description="Disordered" evidence="6">
    <location>
        <begin position="1655"/>
        <end position="1694"/>
    </location>
</feature>
<dbReference type="Gene3D" id="2.60.40.150">
    <property type="entry name" value="C2 domain"/>
    <property type="match status" value="6"/>
</dbReference>
<evidence type="ECO:0000313" key="11">
    <source>
        <dbReference type="Proteomes" id="UP000319731"/>
    </source>
</evidence>
<feature type="domain" description="C2" evidence="8">
    <location>
        <begin position="1439"/>
        <end position="1558"/>
    </location>
</feature>
<feature type="domain" description="C2" evidence="8">
    <location>
        <begin position="1742"/>
        <end position="1865"/>
    </location>
</feature>
<dbReference type="PANTHER" id="PTHR46980:SF2">
    <property type="entry name" value="TRICALBIN-1-RELATED"/>
    <property type="match status" value="1"/>
</dbReference>
<dbReference type="GO" id="GO:0006869">
    <property type="term" value="P:lipid transport"/>
    <property type="evidence" value="ECO:0007669"/>
    <property type="project" value="UniProtKB-KW"/>
</dbReference>
<gene>
    <name evidence="10" type="ORF">SmJEL517_g05474</name>
</gene>
<evidence type="ECO:0000256" key="3">
    <source>
        <dbReference type="ARBA" id="ARBA00023055"/>
    </source>
</evidence>
<keyword evidence="7" id="KW-1133">Transmembrane helix</keyword>
<feature type="compositionally biased region" description="Polar residues" evidence="6">
    <location>
        <begin position="211"/>
        <end position="226"/>
    </location>
</feature>
<sequence>MSSGKNSPASGKTSPVGPRKTDVTDIAEDVINEARVALEKNKMTEGPTFRQVAEVLGDVGKKAMNEAMTPAGVAPRSEKDGPRTPPRKVTPPNSPPNLPPQQLSSSSPPAPVAVPNSNRPRVLQRGGTNAQAPAAVPTPPVTLTPPSPNPLPPTVEPVPKVDAPALPVSVKTTSVVAVDPIVSSGLNGVLLSNSFTLSDAKAAYEKGLTDGRSSPVHTTPPMTASGSLPPPPKSLTAGGKVDTIKPTGYVFDSDKDLPAPFRIISSQMEMIQQRVDEFKPIIETLVYWEALKIAAYFGTGVVVSYILGRWRLSFGWVVIVIVFVSGAYRRNLGRLRNKVRAQLSREQAMKRIEQSSETLEWMNLFLQKFWLIYEPVLSDTVIGIVNEILDANKPGFLDDLKLAKFTLGSAAPRMEGVTSYTAMENDVVRMDWDLAFVPLDNPQIEASADFRNSNIELVAKIGKGVASIPIPVLVSEMELTGRLRIELKLMTAFPHVKRFEASFMVKPHIGFILRPLKGLDMMDLPGLNNFINDIIDSQLTAIMVEPNRITIDVEDLLNSLDESSSIPAGILRVRISEGRGLKNVQTIGLSDPYACILLGGNRVMTARTKTIPQTLDPLWNETLYIVIPRSILDSTEGEGDQVRIQVLDWNNLGKDRSIGYTREVQLRRWLRILDDAPVDGADGSKGAAAPPKAADATVVVPKKLKMFSMPALDAEEREELMNLWGSPYIDLSDVWLKLYDGDDKEHRGKTKGEVRMEMSWHPVPEPPLVFTNSPKDVVSGVVQLSIHQAKDLGSQRYTSYVQVFADNSDVFQTPNKKGTATPVWDAKLSLFTLDVKKLALRLDLKDAAGPILGSLTLNVPNDMKRLQEHPEDDWFRMTGSGARIRLSLKFTPVPIDAKGGKSKLATKEPIGIVRFKIKEARGLLNVEQLGNKSDPYAKVQLGSRSIGQTHVKDNTLNPTWNEIFYGICYSRREQLNIELWDYNRMTKDRSLGGVDFKLIDLIKFPEINPTATSASLASIPAAPSVQVESTHGPTPTTNGEQPNHTTPVTTVTTTTHSDGSTTSITAALPPSAPSVKKIDRKMERFKADGLEITSDSALEADVWAPVYLRKATGVVNAVGAGAMAVGGGVVNVVGASGSAVIGVGGSVIGGVGSVVGSAGRSLGGAANKLIGGRKRPVVVQDNNQNVIAPVTAAENGLAPAEPSRISSGSRHSGDAYAYDYDGGEEKVKQKGHVHFEVVYYPTSAGNSVQAGDREALTAYEERPFEINQGETEDAQRLRRAAWKKEVEEERAAWQEKEKLRAEAEAHAAKIIERHSVGILRLKLLHANDIRRSSPYVEVVLNDEEVAFSTRAHPKTSAPIFEEACDIFIKDLTTTAITMRLKDALGEKAKKTEKDPIICSWTGNAVDIIGREDYWLMMADFIPNPISGAIVGVAGQMMIDAGFVPVNVELDEAERSNTMGMLYVDILSATDLHSHDSNGFSDPYALVVLNDQKVHKTKIHKKTLNPVFDESVQVAIPSRLRSTFQVRIYDYNVTGDALLGVVDVDLSKLTPGQVLEKAFTLSQAVSGSVKLRLYFDPQLVQVDSKKERTQGGQEKGTFAKFGRGLLSEVTGVGKKLTHEVTSVGGLRADTAASQSQIDPNMLKNLAQKREIEKGVAAQAEAAAEKATENGGDDATAHSSSSNSPKTSPKPSRLGNVLNAVGIKDGFGSIKRQSSTASIKDGGSTTHSDTTVEWGGLSVPKDSDTASRPGSIASVETHDHGLLLHLTIVEAKDLNALDAGGTSDPFVKILSVDHKGKEKSHGKTAVIKKTLTPKWTNETFDIAIPPSSLKLVLKDHNTFSGDGDLGEVDIDAMSFVHEHGEAFDLWLPVVKGSGSLHITGKFSQSESSKAKKNLFRNLLGASRESINKA</sequence>
<feature type="region of interest" description="Disordered" evidence="6">
    <location>
        <begin position="208"/>
        <end position="233"/>
    </location>
</feature>
<dbReference type="GO" id="GO:0008289">
    <property type="term" value="F:lipid binding"/>
    <property type="evidence" value="ECO:0007669"/>
    <property type="project" value="UniProtKB-KW"/>
</dbReference>
<keyword evidence="5 7" id="KW-0472">Membrane</keyword>
<dbReference type="Pfam" id="PF25669">
    <property type="entry name" value="SMP_MUG190-like"/>
    <property type="match status" value="1"/>
</dbReference>
<dbReference type="RefSeq" id="XP_031022633.1">
    <property type="nucleotide sequence ID" value="XM_031171400.1"/>
</dbReference>
<keyword evidence="3" id="KW-0445">Lipid transport</keyword>
<feature type="domain" description="C2" evidence="8">
    <location>
        <begin position="898"/>
        <end position="1011"/>
    </location>
</feature>
<dbReference type="CDD" id="cd21678">
    <property type="entry name" value="SMP_TCB"/>
    <property type="match status" value="1"/>
</dbReference>
<feature type="transmembrane region" description="Helical" evidence="7">
    <location>
        <begin position="312"/>
        <end position="328"/>
    </location>
</feature>
<dbReference type="OrthoDB" id="270970at2759"/>
<feature type="compositionally biased region" description="Pro residues" evidence="6">
    <location>
        <begin position="88"/>
        <end position="99"/>
    </location>
</feature>
<dbReference type="EMBL" id="QEAO01000050">
    <property type="protein sequence ID" value="TPX31127.1"/>
    <property type="molecule type" value="Genomic_DNA"/>
</dbReference>
<dbReference type="Pfam" id="PF00168">
    <property type="entry name" value="C2"/>
    <property type="match status" value="6"/>
</dbReference>
<name>A0A507BNX3_9FUNG</name>
<comment type="subcellular location">
    <subcellularLocation>
        <location evidence="1">Membrane</location>
    </subcellularLocation>
</comment>
<feature type="compositionally biased region" description="Polar residues" evidence="6">
    <location>
        <begin position="1712"/>
        <end position="1729"/>
    </location>
</feature>
<dbReference type="GO" id="GO:0016020">
    <property type="term" value="C:membrane"/>
    <property type="evidence" value="ECO:0007669"/>
    <property type="project" value="UniProtKB-SubCell"/>
</dbReference>
<dbReference type="PROSITE" id="PS50004">
    <property type="entry name" value="C2"/>
    <property type="match status" value="4"/>
</dbReference>
<comment type="caution">
    <text evidence="10">The sequence shown here is derived from an EMBL/GenBank/DDBJ whole genome shotgun (WGS) entry which is preliminary data.</text>
</comment>
<feature type="compositionally biased region" description="Low complexity" evidence="6">
    <location>
        <begin position="100"/>
        <end position="118"/>
    </location>
</feature>
<feature type="compositionally biased region" description="Low complexity" evidence="6">
    <location>
        <begin position="1677"/>
        <end position="1690"/>
    </location>
</feature>
<feature type="transmembrane region" description="Helical" evidence="7">
    <location>
        <begin position="285"/>
        <end position="307"/>
    </location>
</feature>
<dbReference type="SUPFAM" id="SSF49562">
    <property type="entry name" value="C2 domain (Calcium/lipid-binding domain, CaLB)"/>
    <property type="match status" value="6"/>
</dbReference>
<dbReference type="InterPro" id="IPR035892">
    <property type="entry name" value="C2_domain_sf"/>
</dbReference>
<accession>A0A507BNX3</accession>
<dbReference type="PANTHER" id="PTHR46980">
    <property type="entry name" value="TRICALBIN-1-RELATED"/>
    <property type="match status" value="1"/>
</dbReference>